<reference evidence="6" key="1">
    <citation type="submission" date="2017-08" db="EMBL/GenBank/DDBJ databases">
        <title>A dynamic microbial community with high functional redundancy inhabits the cold, oxic subseafloor aquifer.</title>
        <authorList>
            <person name="Tully B.J."/>
            <person name="Wheat C.G."/>
            <person name="Glazer B.T."/>
            <person name="Huber J.A."/>
        </authorList>
    </citation>
    <scope>NUCLEOTIDE SEQUENCE [LARGE SCALE GENOMIC DNA]</scope>
</reference>
<evidence type="ECO:0000256" key="3">
    <source>
        <dbReference type="SAM" id="SignalP"/>
    </source>
</evidence>
<evidence type="ECO:0000259" key="4">
    <source>
        <dbReference type="Pfam" id="PF01557"/>
    </source>
</evidence>
<dbReference type="PANTHER" id="PTHR42796:SF4">
    <property type="entry name" value="FUMARYLACETOACETATE HYDROLASE DOMAIN-CONTAINING PROTEIN 2A"/>
    <property type="match status" value="1"/>
</dbReference>
<sequence length="386" mass="42201">MIRKSLFNLTLTAALAFFASSASVFAQNLESVMPFKVGTFAIDGIPTVGLVVQNDELIVDLAAANRALELIPRYARLTIPADMIGLISQYEYGLKYRVYEIVNHLVAEDLLNGNLPNYVHSVASVDILAPILYPSKLMNAAVNFYTHACEGCNDDERAAQTRERQVNRGVPYLFLKPTRGAIIGDGDDILMPFGRDRIEWEVEMAIVFGRSGKYISSDRAYDHVFGYMVAMDISDRGGRPPGGYGSGSDWFVGKGHDTFAPHGPWIVPKEFYGDPMERLHQTLVIDGVTVQEARAGDMIHNIPELIEYASSLITIFPGDVLQSGTSGGTGAGRVERATGSGYLVDGEKIEASIEGIGTLHHTVRLEQSVPDDLSGSQLPPVRSYRN</sequence>
<accession>A0A2A4X4I3</accession>
<dbReference type="Proteomes" id="UP000218767">
    <property type="component" value="Unassembled WGS sequence"/>
</dbReference>
<gene>
    <name evidence="5" type="ORF">COB20_07720</name>
</gene>
<dbReference type="InterPro" id="IPR036663">
    <property type="entry name" value="Fumarylacetoacetase_C_sf"/>
</dbReference>
<dbReference type="SUPFAM" id="SSF56529">
    <property type="entry name" value="FAH"/>
    <property type="match status" value="1"/>
</dbReference>
<dbReference type="GO" id="GO:0003824">
    <property type="term" value="F:catalytic activity"/>
    <property type="evidence" value="ECO:0007669"/>
    <property type="project" value="InterPro"/>
</dbReference>
<comment type="similarity">
    <text evidence="1">Belongs to the FAH family.</text>
</comment>
<evidence type="ECO:0000313" key="6">
    <source>
        <dbReference type="Proteomes" id="UP000218767"/>
    </source>
</evidence>
<dbReference type="GO" id="GO:0046872">
    <property type="term" value="F:metal ion binding"/>
    <property type="evidence" value="ECO:0007669"/>
    <property type="project" value="UniProtKB-KW"/>
</dbReference>
<comment type="caution">
    <text evidence="5">The sequence shown here is derived from an EMBL/GenBank/DDBJ whole genome shotgun (WGS) entry which is preliminary data.</text>
</comment>
<keyword evidence="3" id="KW-0732">Signal</keyword>
<dbReference type="AlphaFoldDB" id="A0A2A4X4I3"/>
<feature type="domain" description="Fumarylacetoacetase-like C-terminal" evidence="4">
    <location>
        <begin position="147"/>
        <end position="364"/>
    </location>
</feature>
<protein>
    <recommendedName>
        <fullName evidence="4">Fumarylacetoacetase-like C-terminal domain-containing protein</fullName>
    </recommendedName>
</protein>
<dbReference type="EMBL" id="NVUL01000044">
    <property type="protein sequence ID" value="PCI77592.1"/>
    <property type="molecule type" value="Genomic_DNA"/>
</dbReference>
<evidence type="ECO:0000256" key="2">
    <source>
        <dbReference type="ARBA" id="ARBA00022723"/>
    </source>
</evidence>
<evidence type="ECO:0000313" key="5">
    <source>
        <dbReference type="EMBL" id="PCI77592.1"/>
    </source>
</evidence>
<feature type="chain" id="PRO_5012269308" description="Fumarylacetoacetase-like C-terminal domain-containing protein" evidence="3">
    <location>
        <begin position="27"/>
        <end position="386"/>
    </location>
</feature>
<keyword evidence="2" id="KW-0479">Metal-binding</keyword>
<dbReference type="InterPro" id="IPR011234">
    <property type="entry name" value="Fumarylacetoacetase-like_C"/>
</dbReference>
<dbReference type="InterPro" id="IPR051121">
    <property type="entry name" value="FAH"/>
</dbReference>
<feature type="signal peptide" evidence="3">
    <location>
        <begin position="1"/>
        <end position="26"/>
    </location>
</feature>
<dbReference type="Pfam" id="PF01557">
    <property type="entry name" value="FAA_hydrolase"/>
    <property type="match status" value="1"/>
</dbReference>
<dbReference type="Gene3D" id="3.90.850.10">
    <property type="entry name" value="Fumarylacetoacetase-like, C-terminal domain"/>
    <property type="match status" value="1"/>
</dbReference>
<name>A0A2A4X4I3_9GAMM</name>
<dbReference type="GO" id="GO:0044281">
    <property type="term" value="P:small molecule metabolic process"/>
    <property type="evidence" value="ECO:0007669"/>
    <property type="project" value="UniProtKB-ARBA"/>
</dbReference>
<dbReference type="PANTHER" id="PTHR42796">
    <property type="entry name" value="FUMARYLACETOACETATE HYDROLASE DOMAIN-CONTAINING PROTEIN 2A-RELATED"/>
    <property type="match status" value="1"/>
</dbReference>
<organism evidence="5 6">
    <name type="scientific">SAR86 cluster bacterium</name>
    <dbReference type="NCBI Taxonomy" id="2030880"/>
    <lineage>
        <taxon>Bacteria</taxon>
        <taxon>Pseudomonadati</taxon>
        <taxon>Pseudomonadota</taxon>
        <taxon>Gammaproteobacteria</taxon>
        <taxon>SAR86 cluster</taxon>
    </lineage>
</organism>
<proteinExistence type="inferred from homology"/>
<evidence type="ECO:0000256" key="1">
    <source>
        <dbReference type="ARBA" id="ARBA00010211"/>
    </source>
</evidence>